<feature type="transmembrane region" description="Helical" evidence="7">
    <location>
        <begin position="495"/>
        <end position="518"/>
    </location>
</feature>
<dbReference type="InterPro" id="IPR001958">
    <property type="entry name" value="Tet-R_TetA/multi-R_MdtG-like"/>
</dbReference>
<accession>A0A2V0PGR1</accession>
<evidence type="ECO:0000256" key="4">
    <source>
        <dbReference type="ARBA" id="ARBA00022989"/>
    </source>
</evidence>
<evidence type="ECO:0000256" key="3">
    <source>
        <dbReference type="ARBA" id="ARBA00022692"/>
    </source>
</evidence>
<dbReference type="AlphaFoldDB" id="A0A2V0PGR1"/>
<feature type="region of interest" description="Disordered" evidence="6">
    <location>
        <begin position="332"/>
        <end position="351"/>
    </location>
</feature>
<evidence type="ECO:0000256" key="5">
    <source>
        <dbReference type="ARBA" id="ARBA00023136"/>
    </source>
</evidence>
<dbReference type="Pfam" id="PF07690">
    <property type="entry name" value="MFS_1"/>
    <property type="match status" value="1"/>
</dbReference>
<comment type="subcellular location">
    <subcellularLocation>
        <location evidence="1">Membrane</location>
        <topology evidence="1">Multi-pass membrane protein</topology>
    </subcellularLocation>
</comment>
<name>A0A2V0PGR1_9CHLO</name>
<keyword evidence="2" id="KW-0813">Transport</keyword>
<dbReference type="PANTHER" id="PTHR23504:SF117">
    <property type="entry name" value="MAJOR FACILITATOR SUPERFAMILY PROTEIN"/>
    <property type="match status" value="1"/>
</dbReference>
<dbReference type="STRING" id="307507.A0A2V0PGR1"/>
<dbReference type="Proteomes" id="UP000247498">
    <property type="component" value="Unassembled WGS sequence"/>
</dbReference>
<feature type="transmembrane region" description="Helical" evidence="7">
    <location>
        <begin position="141"/>
        <end position="163"/>
    </location>
</feature>
<protein>
    <submittedName>
        <fullName evidence="8">MFS general substrate transporter</fullName>
    </submittedName>
</protein>
<feature type="transmembrane region" description="Helical" evidence="7">
    <location>
        <begin position="21"/>
        <end position="41"/>
    </location>
</feature>
<evidence type="ECO:0000313" key="9">
    <source>
        <dbReference type="Proteomes" id="UP000247498"/>
    </source>
</evidence>
<comment type="caution">
    <text evidence="8">The sequence shown here is derived from an EMBL/GenBank/DDBJ whole genome shotgun (WGS) entry which is preliminary data.</text>
</comment>
<dbReference type="SUPFAM" id="SSF103473">
    <property type="entry name" value="MFS general substrate transporter"/>
    <property type="match status" value="2"/>
</dbReference>
<feature type="compositionally biased region" description="Pro residues" evidence="6">
    <location>
        <begin position="474"/>
        <end position="483"/>
    </location>
</feature>
<dbReference type="PANTHER" id="PTHR23504">
    <property type="entry name" value="MAJOR FACILITATOR SUPERFAMILY DOMAIN-CONTAINING PROTEIN 10"/>
    <property type="match status" value="1"/>
</dbReference>
<dbReference type="InterPro" id="IPR036259">
    <property type="entry name" value="MFS_trans_sf"/>
</dbReference>
<dbReference type="FunCoup" id="A0A2V0PGR1">
    <property type="interactions" value="768"/>
</dbReference>
<sequence length="719" mass="71598">MEEHRWGLPGRQMLAMAFTNLAQGVMLTMPFTLSVFMVRAWAPGEGEERVGRLTGALAAAYALAQATTSYAWGVWSSRRGRKPVMVIGSAATTACLVWFGLAGDYSTAVAARAAAGLLNGIIAAWKSAIGESADARGQARALGLMSLSWGVGCVVGPAVGGAFSQPCGAWPGAPLCGEGGLLRLRPYFLPCLIAAVINALSFLACVFLLEETLPDLKPSTPPPPPAWPSASAPLAAARGLARALLACFGQRGAAYARLEGGGGRGGEKAAELALRIDSAAELAARDALASAPKCGSPGGGAAAPPAARPPGLGVCGCASSLAAAPGALDALRAPRRGGRGEDGGGGGERARRMDSSWLLRAYRGDAGPHADAGSSGDEQPRPPPAPPSPSPPSAQGDGGGGKFYGPSAADDDASGARDGGRGAARGWPHGRAGGGSGAPEEAARLLGRSSQELDSGFPQQQHQHQQQPARAGGQPPPPPPQGPPWHRDRAVLSALLGYSAVCLLFCALDELTPIFASAPRGSGGLGMSEAALAAPLAFGGAVLIAFSLLGYPPLQRLFGTLAVAHGGLVLAAAVSAALPLPSLVAGGGGDSGGGAEPPRLPAALLGLLLAVRAVAQCCAFTSAMILVNTLPHPAQLGAVNGAGQTLASLVRGLGPLLGGAAWGLAARARGGQFAVFGGVGAVALAGMAAFAAIPPGAAATEPEVAPRARRQPQHAADHA</sequence>
<dbReference type="GO" id="GO:0022857">
    <property type="term" value="F:transmembrane transporter activity"/>
    <property type="evidence" value="ECO:0007669"/>
    <property type="project" value="InterPro"/>
</dbReference>
<evidence type="ECO:0000256" key="7">
    <source>
        <dbReference type="SAM" id="Phobius"/>
    </source>
</evidence>
<keyword evidence="3 7" id="KW-0812">Transmembrane</keyword>
<evidence type="ECO:0000313" key="8">
    <source>
        <dbReference type="EMBL" id="GBF96387.1"/>
    </source>
</evidence>
<feature type="compositionally biased region" description="Pro residues" evidence="6">
    <location>
        <begin position="381"/>
        <end position="392"/>
    </location>
</feature>
<dbReference type="EMBL" id="BDRX01000079">
    <property type="protein sequence ID" value="GBF96387.1"/>
    <property type="molecule type" value="Genomic_DNA"/>
</dbReference>
<feature type="transmembrane region" description="Helical" evidence="7">
    <location>
        <begin position="109"/>
        <end position="129"/>
    </location>
</feature>
<evidence type="ECO:0000256" key="2">
    <source>
        <dbReference type="ARBA" id="ARBA00022448"/>
    </source>
</evidence>
<reference evidence="8 9" key="1">
    <citation type="journal article" date="2018" name="Sci. Rep.">
        <title>Raphidocelis subcapitata (=Pseudokirchneriella subcapitata) provides an insight into genome evolution and environmental adaptations in the Sphaeropleales.</title>
        <authorList>
            <person name="Suzuki S."/>
            <person name="Yamaguchi H."/>
            <person name="Nakajima N."/>
            <person name="Kawachi M."/>
        </authorList>
    </citation>
    <scope>NUCLEOTIDE SEQUENCE [LARGE SCALE GENOMIC DNA]</scope>
    <source>
        <strain evidence="8 9">NIES-35</strain>
    </source>
</reference>
<gene>
    <name evidence="8" type="ORF">Rsub_09186</name>
</gene>
<dbReference type="Gene3D" id="1.20.1250.20">
    <property type="entry name" value="MFS general substrate transporter like domains"/>
    <property type="match status" value="2"/>
</dbReference>
<dbReference type="PRINTS" id="PR01035">
    <property type="entry name" value="TCRTETA"/>
</dbReference>
<dbReference type="OrthoDB" id="10262656at2759"/>
<evidence type="ECO:0000256" key="6">
    <source>
        <dbReference type="SAM" id="MobiDB-lite"/>
    </source>
</evidence>
<evidence type="ECO:0000256" key="1">
    <source>
        <dbReference type="ARBA" id="ARBA00004141"/>
    </source>
</evidence>
<feature type="transmembrane region" description="Helical" evidence="7">
    <location>
        <begin position="53"/>
        <end position="72"/>
    </location>
</feature>
<keyword evidence="9" id="KW-1185">Reference proteome</keyword>
<feature type="transmembrane region" description="Helical" evidence="7">
    <location>
        <begin position="530"/>
        <end position="551"/>
    </location>
</feature>
<feature type="transmembrane region" description="Helical" evidence="7">
    <location>
        <begin position="558"/>
        <end position="580"/>
    </location>
</feature>
<feature type="transmembrane region" description="Helical" evidence="7">
    <location>
        <begin position="673"/>
        <end position="693"/>
    </location>
</feature>
<feature type="compositionally biased region" description="Low complexity" evidence="6">
    <location>
        <begin position="458"/>
        <end position="473"/>
    </location>
</feature>
<keyword evidence="5 7" id="KW-0472">Membrane</keyword>
<feature type="region of interest" description="Disordered" evidence="6">
    <location>
        <begin position="364"/>
        <end position="487"/>
    </location>
</feature>
<keyword evidence="4 7" id="KW-1133">Transmembrane helix</keyword>
<dbReference type="InterPro" id="IPR011701">
    <property type="entry name" value="MFS"/>
</dbReference>
<proteinExistence type="predicted"/>
<feature type="compositionally biased region" description="Basic and acidic residues" evidence="6">
    <location>
        <begin position="338"/>
        <end position="351"/>
    </location>
</feature>
<organism evidence="8 9">
    <name type="scientific">Raphidocelis subcapitata</name>
    <dbReference type="NCBI Taxonomy" id="307507"/>
    <lineage>
        <taxon>Eukaryota</taxon>
        <taxon>Viridiplantae</taxon>
        <taxon>Chlorophyta</taxon>
        <taxon>core chlorophytes</taxon>
        <taxon>Chlorophyceae</taxon>
        <taxon>CS clade</taxon>
        <taxon>Sphaeropleales</taxon>
        <taxon>Selenastraceae</taxon>
        <taxon>Raphidocelis</taxon>
    </lineage>
</organism>
<feature type="transmembrane region" description="Helical" evidence="7">
    <location>
        <begin position="84"/>
        <end position="103"/>
    </location>
</feature>
<dbReference type="GO" id="GO:0016020">
    <property type="term" value="C:membrane"/>
    <property type="evidence" value="ECO:0007669"/>
    <property type="project" value="UniProtKB-SubCell"/>
</dbReference>
<dbReference type="InParanoid" id="A0A2V0PGR1"/>
<feature type="transmembrane region" description="Helical" evidence="7">
    <location>
        <begin position="187"/>
        <end position="209"/>
    </location>
</feature>